<evidence type="ECO:0000256" key="1">
    <source>
        <dbReference type="ARBA" id="ARBA00022737"/>
    </source>
</evidence>
<dbReference type="InterPro" id="IPR036873">
    <property type="entry name" value="Rhodanese-like_dom_sf"/>
</dbReference>
<gene>
    <name evidence="3" type="ORF">GCM10009097_14170</name>
</gene>
<keyword evidence="1" id="KW-0677">Repeat</keyword>
<dbReference type="SUPFAM" id="SSF52821">
    <property type="entry name" value="Rhodanese/Cell cycle control phosphatase"/>
    <property type="match status" value="2"/>
</dbReference>
<dbReference type="InterPro" id="IPR051126">
    <property type="entry name" value="Thiosulfate_sulfurtransferase"/>
</dbReference>
<feature type="domain" description="Rhodanese" evidence="2">
    <location>
        <begin position="22"/>
        <end position="138"/>
    </location>
</feature>
<dbReference type="SMART" id="SM00450">
    <property type="entry name" value="RHOD"/>
    <property type="match status" value="2"/>
</dbReference>
<dbReference type="InterPro" id="IPR001763">
    <property type="entry name" value="Rhodanese-like_dom"/>
</dbReference>
<accession>A0ABN1BKW3</accession>
<dbReference type="PROSITE" id="PS50206">
    <property type="entry name" value="RHODANESE_3"/>
    <property type="match status" value="2"/>
</dbReference>
<dbReference type="Gene3D" id="3.40.250.10">
    <property type="entry name" value="Rhodanese-like domain"/>
    <property type="match status" value="2"/>
</dbReference>
<dbReference type="PANTHER" id="PTHR43855">
    <property type="entry name" value="THIOSULFATE SULFURTRANSFERASE"/>
    <property type="match status" value="1"/>
</dbReference>
<dbReference type="Pfam" id="PF00581">
    <property type="entry name" value="Rhodanese"/>
    <property type="match status" value="2"/>
</dbReference>
<evidence type="ECO:0000313" key="4">
    <source>
        <dbReference type="Proteomes" id="UP001501706"/>
    </source>
</evidence>
<protein>
    <submittedName>
        <fullName evidence="3">Sulfurtransferase</fullName>
    </submittedName>
</protein>
<name>A0ABN1BKW3_9BURK</name>
<comment type="caution">
    <text evidence="3">The sequence shown here is derived from an EMBL/GenBank/DDBJ whole genome shotgun (WGS) entry which is preliminary data.</text>
</comment>
<dbReference type="EMBL" id="BAAAEN010000004">
    <property type="protein sequence ID" value="GAA0498943.1"/>
    <property type="molecule type" value="Genomic_DNA"/>
</dbReference>
<sequence length="280" mass="30591">MKHKLSSLSGDIVQPEQLLERANANRLFIDVRLGEPEDEFRDYRDCHILGAVYGQIREVFAAQPAPDSGNLPLPEREQLEHRLRAWGVDAETEVVVYGPSVALAARGWWVLRWAGLKNVKVLDGGLEAWINHGGPVAQGETHRVATAASEQLRLQPGNMPQILVDEVEQLGSGTLLIDARDENSFLAGSIPRARNLPSAEQWTPAGVLRTVSEIESLYEDAGVKAGRDVVVYCGGGVLSALSVLTLNALGVEPRLYVGSWSEWNKSPERMARSAAERGQA</sequence>
<evidence type="ECO:0000259" key="2">
    <source>
        <dbReference type="PROSITE" id="PS50206"/>
    </source>
</evidence>
<evidence type="ECO:0000313" key="3">
    <source>
        <dbReference type="EMBL" id="GAA0498943.1"/>
    </source>
</evidence>
<organism evidence="3 4">
    <name type="scientific">Pigmentiphaga daeguensis</name>
    <dbReference type="NCBI Taxonomy" id="414049"/>
    <lineage>
        <taxon>Bacteria</taxon>
        <taxon>Pseudomonadati</taxon>
        <taxon>Pseudomonadota</taxon>
        <taxon>Betaproteobacteria</taxon>
        <taxon>Burkholderiales</taxon>
        <taxon>Alcaligenaceae</taxon>
        <taxon>Pigmentiphaga</taxon>
    </lineage>
</organism>
<dbReference type="Proteomes" id="UP001501706">
    <property type="component" value="Unassembled WGS sequence"/>
</dbReference>
<dbReference type="PANTHER" id="PTHR43855:SF1">
    <property type="entry name" value="THIOSULFATE SULFURTRANSFERASE"/>
    <property type="match status" value="1"/>
</dbReference>
<feature type="domain" description="Rhodanese" evidence="2">
    <location>
        <begin position="170"/>
        <end position="272"/>
    </location>
</feature>
<dbReference type="CDD" id="cd01448">
    <property type="entry name" value="TST_Repeat_1"/>
    <property type="match status" value="1"/>
</dbReference>
<keyword evidence="4" id="KW-1185">Reference proteome</keyword>
<proteinExistence type="predicted"/>
<reference evidence="3 4" key="1">
    <citation type="journal article" date="2019" name="Int. J. Syst. Evol. Microbiol.">
        <title>The Global Catalogue of Microorganisms (GCM) 10K type strain sequencing project: providing services to taxonomists for standard genome sequencing and annotation.</title>
        <authorList>
            <consortium name="The Broad Institute Genomics Platform"/>
            <consortium name="The Broad Institute Genome Sequencing Center for Infectious Disease"/>
            <person name="Wu L."/>
            <person name="Ma J."/>
        </authorList>
    </citation>
    <scope>NUCLEOTIDE SEQUENCE [LARGE SCALE GENOMIC DNA]</scope>
    <source>
        <strain evidence="3 4">JCM 14330</strain>
    </source>
</reference>
<dbReference type="RefSeq" id="WP_132979966.1">
    <property type="nucleotide sequence ID" value="NZ_BAAAEN010000004.1"/>
</dbReference>